<reference evidence="17 18" key="1">
    <citation type="journal article" date="2012" name="J. Bacteriol.">
        <title>Complete genome sequences of Methylophaga sp. strain JAM1 and Methylophaga sp. strain JAM7.</title>
        <authorList>
            <person name="Villeneuve C."/>
            <person name="Martineau C."/>
            <person name="Mauffrey F."/>
            <person name="Villemur R."/>
        </authorList>
    </citation>
    <scope>NUCLEOTIDE SEQUENCE [LARGE SCALE GENOMIC DNA]</scope>
    <source>
        <strain evidence="17 18">JAM7</strain>
    </source>
</reference>
<dbReference type="PIRSF" id="PIRSF004862">
    <property type="entry name" value="FliF"/>
    <property type="match status" value="1"/>
</dbReference>
<dbReference type="AlphaFoldDB" id="I1YKN8"/>
<evidence type="ECO:0000256" key="3">
    <source>
        <dbReference type="ARBA" id="ARBA00004651"/>
    </source>
</evidence>
<evidence type="ECO:0000256" key="5">
    <source>
        <dbReference type="ARBA" id="ARBA00017949"/>
    </source>
</evidence>
<dbReference type="InterPro" id="IPR006182">
    <property type="entry name" value="FliF_N_dom"/>
</dbReference>
<dbReference type="PRINTS" id="PR01009">
    <property type="entry name" value="FLGMRINGFLIF"/>
</dbReference>
<dbReference type="GO" id="GO:0009431">
    <property type="term" value="C:bacterial-type flagellum basal body, MS ring"/>
    <property type="evidence" value="ECO:0007669"/>
    <property type="project" value="InterPro"/>
</dbReference>
<keyword evidence="17" id="KW-0282">Flagellum</keyword>
<protein>
    <recommendedName>
        <fullName evidence="5 12">Flagellar M-ring protein</fullName>
    </recommendedName>
</protein>
<evidence type="ECO:0000256" key="12">
    <source>
        <dbReference type="PIRNR" id="PIRNR004862"/>
    </source>
</evidence>
<evidence type="ECO:0000256" key="11">
    <source>
        <dbReference type="ARBA" id="ARBA00025936"/>
    </source>
</evidence>
<dbReference type="Pfam" id="PF08345">
    <property type="entry name" value="YscJ_FliF_C"/>
    <property type="match status" value="1"/>
</dbReference>
<keyword evidence="9 14" id="KW-0472">Membrane</keyword>
<keyword evidence="17" id="KW-0966">Cell projection</keyword>
<dbReference type="InterPro" id="IPR000067">
    <property type="entry name" value="FlgMring_FliF"/>
</dbReference>
<dbReference type="Pfam" id="PF01514">
    <property type="entry name" value="YscJ_FliF"/>
    <property type="match status" value="1"/>
</dbReference>
<name>I1YKN8_METFJ</name>
<dbReference type="GO" id="GO:0071973">
    <property type="term" value="P:bacterial-type flagellum-dependent cell motility"/>
    <property type="evidence" value="ECO:0007669"/>
    <property type="project" value="InterPro"/>
</dbReference>
<sequence>MENAPVTTASRSTNTPLAVMQSNMAQQPIVKQILFLVAIAASIAVGGYVLMWSQTPSYQVLFSGMAAQESAELVETLNQMGVDYKLDQNSGALLVPASEVQSLRLKLAAEGLPRSSAQGMEMLNQEQGFGTSQFIEQARYQRAMEQELARSVSEIQNVRSARVHLAIPKQSVFVRDRRPPTASVVVNLFAGRSLDQGHINAISHMVASSVPNMNNSDVTVVDQRGNLLSQPERDSNVALSDSQLDYTQKLEQHYIRRIEAILAPMVGLDGVRAQVAADVDFTLTEQTAESYNPDIAAIRSEQLTEEERVGSAGAIGVPGALTNQPPGGAIAPEQTAQANEDDETTTQTVVPGASTSRTIRNYELDRRISHSRMAPGAIRKLSIAVLIDEPVNAQGDPQPLPALQLTRISALVQDAVGFSEARGDSLNIVSAPFKAPVEAEPLPEIPLWEQAWFWTVAKQVLGALVVLFLIFGVIRPAFRDISKAPAKSQTDAVDDDTESARKAVAAGAGDEEIAKLAGGSEKVEAQLDNVRSLVQQDPALVAQVVKNWTASDA</sequence>
<keyword evidence="6" id="KW-1003">Cell membrane</keyword>
<evidence type="ECO:0000256" key="1">
    <source>
        <dbReference type="ARBA" id="ARBA00003820"/>
    </source>
</evidence>
<accession>I1YKN8</accession>
<evidence type="ECO:0000256" key="2">
    <source>
        <dbReference type="ARBA" id="ARBA00004117"/>
    </source>
</evidence>
<dbReference type="InterPro" id="IPR045851">
    <property type="entry name" value="AMP-bd_C_sf"/>
</dbReference>
<dbReference type="PANTHER" id="PTHR30046:SF0">
    <property type="entry name" value="FLAGELLAR M-RING PROTEIN"/>
    <property type="match status" value="1"/>
</dbReference>
<organism evidence="17 18">
    <name type="scientific">Methylophaga frappieri (strain ATCC BAA-2434 / DSM 25690 / JAM7)</name>
    <dbReference type="NCBI Taxonomy" id="754477"/>
    <lineage>
        <taxon>Bacteria</taxon>
        <taxon>Pseudomonadati</taxon>
        <taxon>Pseudomonadota</taxon>
        <taxon>Gammaproteobacteria</taxon>
        <taxon>Thiotrichales</taxon>
        <taxon>Piscirickettsiaceae</taxon>
        <taxon>Methylophaga</taxon>
    </lineage>
</organism>
<dbReference type="NCBIfam" id="TIGR00206">
    <property type="entry name" value="fliF"/>
    <property type="match status" value="1"/>
</dbReference>
<dbReference type="Gene3D" id="3.30.300.30">
    <property type="match status" value="1"/>
</dbReference>
<keyword evidence="7 14" id="KW-0812">Transmembrane</keyword>
<keyword evidence="10 12" id="KW-0975">Bacterial flagellum</keyword>
<dbReference type="HOGENOM" id="CLU_028108_1_1_6"/>
<evidence type="ECO:0000256" key="4">
    <source>
        <dbReference type="ARBA" id="ARBA00007971"/>
    </source>
</evidence>
<dbReference type="GO" id="GO:0005886">
    <property type="term" value="C:plasma membrane"/>
    <property type="evidence" value="ECO:0007669"/>
    <property type="project" value="UniProtKB-SubCell"/>
</dbReference>
<dbReference type="OrthoDB" id="8554211at2"/>
<dbReference type="EMBL" id="CP003380">
    <property type="protein sequence ID" value="AFJ03481.1"/>
    <property type="molecule type" value="Genomic_DNA"/>
</dbReference>
<comment type="function">
    <text evidence="1 12">The M ring may be actively involved in energy transduction.</text>
</comment>
<keyword evidence="18" id="KW-1185">Reference proteome</keyword>
<evidence type="ECO:0000313" key="17">
    <source>
        <dbReference type="EMBL" id="AFJ03481.1"/>
    </source>
</evidence>
<keyword evidence="8 14" id="KW-1133">Transmembrane helix</keyword>
<proteinExistence type="inferred from homology"/>
<evidence type="ECO:0000256" key="7">
    <source>
        <dbReference type="ARBA" id="ARBA00022692"/>
    </source>
</evidence>
<dbReference type="KEGG" id="mec:Q7C_2347"/>
<evidence type="ECO:0000259" key="16">
    <source>
        <dbReference type="Pfam" id="PF08345"/>
    </source>
</evidence>
<feature type="transmembrane region" description="Helical" evidence="14">
    <location>
        <begin position="33"/>
        <end position="52"/>
    </location>
</feature>
<evidence type="ECO:0000256" key="6">
    <source>
        <dbReference type="ARBA" id="ARBA00022475"/>
    </source>
</evidence>
<evidence type="ECO:0000256" key="13">
    <source>
        <dbReference type="SAM" id="MobiDB-lite"/>
    </source>
</evidence>
<dbReference type="RefSeq" id="WP_014704900.1">
    <property type="nucleotide sequence ID" value="NC_017856.1"/>
</dbReference>
<evidence type="ECO:0000256" key="9">
    <source>
        <dbReference type="ARBA" id="ARBA00023136"/>
    </source>
</evidence>
<feature type="domain" description="Flagellar M-ring C-terminal" evidence="16">
    <location>
        <begin position="262"/>
        <end position="433"/>
    </location>
</feature>
<feature type="domain" description="Flagellar M-ring N-terminal" evidence="15">
    <location>
        <begin position="54"/>
        <end position="230"/>
    </location>
</feature>
<evidence type="ECO:0000256" key="10">
    <source>
        <dbReference type="ARBA" id="ARBA00023143"/>
    </source>
</evidence>
<feature type="transmembrane region" description="Helical" evidence="14">
    <location>
        <begin position="451"/>
        <end position="474"/>
    </location>
</feature>
<evidence type="ECO:0000256" key="14">
    <source>
        <dbReference type="SAM" id="Phobius"/>
    </source>
</evidence>
<evidence type="ECO:0000313" key="18">
    <source>
        <dbReference type="Proteomes" id="UP000009145"/>
    </source>
</evidence>
<comment type="subunit">
    <text evidence="11">The basal body constitutes a major portion of the flagellar organelle and consists of four rings (L,P,S, and M) mounted on a central rod. The M ring is integral to the inner membrane of the cell and may be connected to the flagellar rod via the S ring. The S (supramembrane ring) lies just distal to the M ring. The L and P rings lie in the outer membrane and the periplasmic space, respectively.</text>
</comment>
<comment type="similarity">
    <text evidence="4 12">Belongs to the FliF family.</text>
</comment>
<feature type="region of interest" description="Disordered" evidence="13">
    <location>
        <begin position="315"/>
        <end position="344"/>
    </location>
</feature>
<dbReference type="GO" id="GO:0003774">
    <property type="term" value="F:cytoskeletal motor activity"/>
    <property type="evidence" value="ECO:0007669"/>
    <property type="project" value="InterPro"/>
</dbReference>
<dbReference type="STRING" id="754477.Q7C_2347"/>
<dbReference type="Proteomes" id="UP000009145">
    <property type="component" value="Chromosome"/>
</dbReference>
<comment type="subcellular location">
    <subcellularLocation>
        <location evidence="2 12">Bacterial flagellum basal body</location>
    </subcellularLocation>
    <subcellularLocation>
        <location evidence="3">Cell membrane</location>
        <topology evidence="3">Multi-pass membrane protein</topology>
    </subcellularLocation>
</comment>
<evidence type="ECO:0000259" key="15">
    <source>
        <dbReference type="Pfam" id="PF01514"/>
    </source>
</evidence>
<dbReference type="PATRIC" id="fig|754477.3.peg.2314"/>
<keyword evidence="17" id="KW-0969">Cilium</keyword>
<dbReference type="InterPro" id="IPR013556">
    <property type="entry name" value="Flag_M-ring_C"/>
</dbReference>
<dbReference type="eggNOG" id="COG1766">
    <property type="taxonomic scope" value="Bacteria"/>
</dbReference>
<dbReference type="PANTHER" id="PTHR30046">
    <property type="entry name" value="FLAGELLAR M-RING PROTEIN"/>
    <property type="match status" value="1"/>
</dbReference>
<gene>
    <name evidence="17" type="ordered locus">Q7C_2347</name>
</gene>
<dbReference type="InterPro" id="IPR043427">
    <property type="entry name" value="YscJ/FliF"/>
</dbReference>
<evidence type="ECO:0000256" key="8">
    <source>
        <dbReference type="ARBA" id="ARBA00022989"/>
    </source>
</evidence>